<sequence>MSDPSEPPLELPVFHLSTTDGRLSHFFFIAPLAPSSTISSNPSFARRSPHFRQRLRKDVLAAPQGPLPRHHPRSPHRSSPLSSPPQRPRAMSRFERSRGGRNSQPLHSLKSRSHSSMASDFDGSHDRARGGKKGGRTKGATARDKSPEGRTDRPASKGKSLKTGGEDGKGKKSGERAGKLAHDDDVILEEGAAASKGTTRKRSKDDSRRSDADAAGVRPAKKPARKYSIDEPFEASEWLTNSYVKNKKPKDSSASTSPLSPVSSGSYSSRSAVKTSPSSAQPRRNSILAQSPASASTNSKKPAASPIARKKSNPHQNEIIADLLQPTPIIVSGGSSQRGPGVKPRTTQRKSDKVADTKPYRIPIPVASPPLRPRREQKVRNYCESSSEEEDVKAKRKKKKNEEDVYDETKEGRKRHTERGRDEEESKVGKGRGRDGKIAGVGKKSLNNDPDPTEERGRKRSRAASRSPARAAEPDAALPKAQFPETNSSQTKSPSTKRHVIPSPPRQQQLLELEHYDLGSESDSETPTTRCPQCQRKLRMPLASPVAEALAELPSRSAHNYSDALLHFCSVHVREEIIPVGKERGYPDVINSRDVKKRVLGMRRELISIVRGKTTSHFMQARKTREVENIFRKADAIKKRECGYYGKV</sequence>
<evidence type="ECO:0000313" key="3">
    <source>
        <dbReference type="Proteomes" id="UP000269721"/>
    </source>
</evidence>
<feature type="compositionally biased region" description="Basic and acidic residues" evidence="1">
    <location>
        <begin position="141"/>
        <end position="155"/>
    </location>
</feature>
<feature type="compositionally biased region" description="Polar residues" evidence="1">
    <location>
        <begin position="484"/>
        <end position="494"/>
    </location>
</feature>
<organism evidence="2 3">
    <name type="scientific">Blyttiomyces helicus</name>
    <dbReference type="NCBI Taxonomy" id="388810"/>
    <lineage>
        <taxon>Eukaryota</taxon>
        <taxon>Fungi</taxon>
        <taxon>Fungi incertae sedis</taxon>
        <taxon>Chytridiomycota</taxon>
        <taxon>Chytridiomycota incertae sedis</taxon>
        <taxon>Chytridiomycetes</taxon>
        <taxon>Chytridiomycetes incertae sedis</taxon>
        <taxon>Blyttiomyces</taxon>
    </lineage>
</organism>
<feature type="compositionally biased region" description="Low complexity" evidence="1">
    <location>
        <begin position="252"/>
        <end position="271"/>
    </location>
</feature>
<dbReference type="AlphaFoldDB" id="A0A4V1IPK1"/>
<feature type="compositionally biased region" description="Basic and acidic residues" evidence="1">
    <location>
        <begin position="203"/>
        <end position="212"/>
    </location>
</feature>
<feature type="compositionally biased region" description="Basic and acidic residues" evidence="1">
    <location>
        <begin position="164"/>
        <end position="185"/>
    </location>
</feature>
<feature type="compositionally biased region" description="Basic and acidic residues" evidence="1">
    <location>
        <begin position="419"/>
        <end position="437"/>
    </location>
</feature>
<proteinExistence type="predicted"/>
<evidence type="ECO:0000256" key="1">
    <source>
        <dbReference type="SAM" id="MobiDB-lite"/>
    </source>
</evidence>
<protein>
    <submittedName>
        <fullName evidence="2">Uncharacterized protein</fullName>
    </submittedName>
</protein>
<feature type="compositionally biased region" description="Basic and acidic residues" evidence="1">
    <location>
        <begin position="349"/>
        <end position="359"/>
    </location>
</feature>
<evidence type="ECO:0000313" key="2">
    <source>
        <dbReference type="EMBL" id="RKO83337.1"/>
    </source>
</evidence>
<feature type="compositionally biased region" description="Low complexity" evidence="1">
    <location>
        <begin position="464"/>
        <end position="481"/>
    </location>
</feature>
<name>A0A4V1IPK1_9FUNG</name>
<dbReference type="EMBL" id="ML001355">
    <property type="protein sequence ID" value="RKO83337.1"/>
    <property type="molecule type" value="Genomic_DNA"/>
</dbReference>
<feature type="region of interest" description="Disordered" evidence="1">
    <location>
        <begin position="38"/>
        <end position="503"/>
    </location>
</feature>
<dbReference type="Proteomes" id="UP000269721">
    <property type="component" value="Unassembled WGS sequence"/>
</dbReference>
<feature type="compositionally biased region" description="Polar residues" evidence="1">
    <location>
        <begin position="272"/>
        <end position="300"/>
    </location>
</feature>
<reference evidence="3" key="1">
    <citation type="journal article" date="2018" name="Nat. Microbiol.">
        <title>Leveraging single-cell genomics to expand the fungal tree of life.</title>
        <authorList>
            <person name="Ahrendt S.R."/>
            <person name="Quandt C.A."/>
            <person name="Ciobanu D."/>
            <person name="Clum A."/>
            <person name="Salamov A."/>
            <person name="Andreopoulos B."/>
            <person name="Cheng J.F."/>
            <person name="Woyke T."/>
            <person name="Pelin A."/>
            <person name="Henrissat B."/>
            <person name="Reynolds N.K."/>
            <person name="Benny G.L."/>
            <person name="Smith M.E."/>
            <person name="James T.Y."/>
            <person name="Grigoriev I.V."/>
        </authorList>
    </citation>
    <scope>NUCLEOTIDE SEQUENCE [LARGE SCALE GENOMIC DNA]</scope>
</reference>
<keyword evidence="3" id="KW-1185">Reference proteome</keyword>
<feature type="compositionally biased region" description="Basic and acidic residues" evidence="1">
    <location>
        <begin position="400"/>
        <end position="411"/>
    </location>
</feature>
<gene>
    <name evidence="2" type="ORF">BDK51DRAFT_50031</name>
</gene>
<accession>A0A4V1IPK1</accession>